<keyword evidence="1" id="KW-0472">Membrane</keyword>
<dbReference type="OrthoDB" id="1272218at2"/>
<keyword evidence="1" id="KW-0812">Transmembrane</keyword>
<gene>
    <name evidence="2" type="ORF">SAMN05444362_1106</name>
</gene>
<evidence type="ECO:0000256" key="1">
    <source>
        <dbReference type="SAM" id="Phobius"/>
    </source>
</evidence>
<proteinExistence type="predicted"/>
<name>A0A1M5EDU4_9BACT</name>
<sequence>MEDILFLFRIRVIAIFIVMMITSQFTHAQIGINTDYVANNLILQIDSKRNNPSDGTTPSASQALDDVAVTNTGNVGIGTLTPQTKLHIVTGGTTLSPNPQFRLEDGLQLTNRVLTCNAQGIGYWEDYVPGASQGVWDTSGVSISGSETSFVNTKAKISLDSGSWAIFYALIVEIDTPGMASNGNRILVKTSLADDTTLYNSGINGFPTTDISGGGTYYEYIVWQYGKSVLVGRYVINNTTTGSKDYYLIAGSVSNPGAVTGITLVNVGKEVEGSSFFAFRAKE</sequence>
<accession>A0A1M5EDU4</accession>
<dbReference type="EMBL" id="FQUC01000010">
    <property type="protein sequence ID" value="SHF77398.1"/>
    <property type="molecule type" value="Genomic_DNA"/>
</dbReference>
<reference evidence="3" key="1">
    <citation type="submission" date="2016-11" db="EMBL/GenBank/DDBJ databases">
        <authorList>
            <person name="Varghese N."/>
            <person name="Submissions S."/>
        </authorList>
    </citation>
    <scope>NUCLEOTIDE SEQUENCE [LARGE SCALE GENOMIC DNA]</scope>
    <source>
        <strain evidence="3">DSM 27370</strain>
    </source>
</reference>
<evidence type="ECO:0000313" key="3">
    <source>
        <dbReference type="Proteomes" id="UP000184480"/>
    </source>
</evidence>
<protein>
    <submittedName>
        <fullName evidence="2">Uncharacterized protein</fullName>
    </submittedName>
</protein>
<organism evidence="2 3">
    <name type="scientific">Dysgonomonas macrotermitis</name>
    <dbReference type="NCBI Taxonomy" id="1346286"/>
    <lineage>
        <taxon>Bacteria</taxon>
        <taxon>Pseudomonadati</taxon>
        <taxon>Bacteroidota</taxon>
        <taxon>Bacteroidia</taxon>
        <taxon>Bacteroidales</taxon>
        <taxon>Dysgonomonadaceae</taxon>
        <taxon>Dysgonomonas</taxon>
    </lineage>
</organism>
<dbReference type="STRING" id="1346286.SAMN05444362_1106"/>
<dbReference type="AlphaFoldDB" id="A0A1M5EDU4"/>
<dbReference type="Proteomes" id="UP000184480">
    <property type="component" value="Unassembled WGS sequence"/>
</dbReference>
<keyword evidence="3" id="KW-1185">Reference proteome</keyword>
<evidence type="ECO:0000313" key="2">
    <source>
        <dbReference type="EMBL" id="SHF77398.1"/>
    </source>
</evidence>
<keyword evidence="1" id="KW-1133">Transmembrane helix</keyword>
<dbReference type="RefSeq" id="WP_062182170.1">
    <property type="nucleotide sequence ID" value="NZ_BBXL01000016.1"/>
</dbReference>
<feature type="transmembrane region" description="Helical" evidence="1">
    <location>
        <begin position="12"/>
        <end position="32"/>
    </location>
</feature>